<reference evidence="2 3" key="1">
    <citation type="submission" date="2014-03" db="EMBL/GenBank/DDBJ databases">
        <title>Draft Genome Sequence of Actibacterium mucosum KCTC 23349, a Marine Alphaproteobacterium with Complex Ionic Requirements Isolated from Mediterranean Seawater at Malvarrosa Beach, Valencia, Spain.</title>
        <authorList>
            <person name="Arahal D.R."/>
            <person name="Shao Z."/>
            <person name="Lai Q."/>
            <person name="Pujalte M.J."/>
        </authorList>
    </citation>
    <scope>NUCLEOTIDE SEQUENCE [LARGE SCALE GENOMIC DNA]</scope>
    <source>
        <strain evidence="2 3">KCTC 23349</strain>
    </source>
</reference>
<dbReference type="AlphaFoldDB" id="A0A037ZGZ6"/>
<gene>
    <name evidence="2" type="ORF">ACMU_13670</name>
</gene>
<evidence type="ECO:0000313" key="3">
    <source>
        <dbReference type="Proteomes" id="UP000026249"/>
    </source>
</evidence>
<dbReference type="OrthoDB" id="7658888at2"/>
<evidence type="ECO:0008006" key="4">
    <source>
        <dbReference type="Google" id="ProtNLM"/>
    </source>
</evidence>
<proteinExistence type="predicted"/>
<protein>
    <recommendedName>
        <fullName evidence="4">DUF4177 domain-containing protein</fullName>
    </recommendedName>
</protein>
<evidence type="ECO:0000313" key="2">
    <source>
        <dbReference type="EMBL" id="KAJ55730.1"/>
    </source>
</evidence>
<name>A0A037ZGZ6_9RHOB</name>
<feature type="region of interest" description="Disordered" evidence="1">
    <location>
        <begin position="117"/>
        <end position="141"/>
    </location>
</feature>
<dbReference type="RefSeq" id="WP_035259622.1">
    <property type="nucleotide sequence ID" value="NZ_JFKE01000004.1"/>
</dbReference>
<organism evidence="2 3">
    <name type="scientific">Actibacterium mucosum KCTC 23349</name>
    <dbReference type="NCBI Taxonomy" id="1454373"/>
    <lineage>
        <taxon>Bacteria</taxon>
        <taxon>Pseudomonadati</taxon>
        <taxon>Pseudomonadota</taxon>
        <taxon>Alphaproteobacteria</taxon>
        <taxon>Rhodobacterales</taxon>
        <taxon>Roseobacteraceae</taxon>
        <taxon>Actibacterium</taxon>
    </lineage>
</organism>
<dbReference type="STRING" id="1454373.ACMU_13670"/>
<accession>A0A037ZGZ6</accession>
<evidence type="ECO:0000256" key="1">
    <source>
        <dbReference type="SAM" id="MobiDB-lite"/>
    </source>
</evidence>
<keyword evidence="3" id="KW-1185">Reference proteome</keyword>
<comment type="caution">
    <text evidence="2">The sequence shown here is derived from an EMBL/GenBank/DDBJ whole genome shotgun (WGS) entry which is preliminary data.</text>
</comment>
<dbReference type="Proteomes" id="UP000026249">
    <property type="component" value="Unassembled WGS sequence"/>
</dbReference>
<dbReference type="EMBL" id="JFKE01000004">
    <property type="protein sequence ID" value="KAJ55730.1"/>
    <property type="molecule type" value="Genomic_DNA"/>
</dbReference>
<sequence>MPTFEYKVVPAPVKGTKAKGAKTTQARFAVALGDLMNDLGAAGWEYLRADTLPCETRQGLTGKTTVFQNMLVFRRVVEAGELPMAPAPVTEEVEVEDTPEEIASAAVASLTVQAPEGEAPAVSAIRDPRETVPAQRDLAAE</sequence>